<dbReference type="InterPro" id="IPR001444">
    <property type="entry name" value="Flag_bb_rod_N"/>
</dbReference>
<keyword evidence="3 4" id="KW-0975">Bacterial flagellum</keyword>
<proteinExistence type="inferred from homology"/>
<dbReference type="Proteomes" id="UP000013097">
    <property type="component" value="Unassembled WGS sequence"/>
</dbReference>
<dbReference type="eggNOG" id="COG4786">
    <property type="taxonomic scope" value="Bacteria"/>
</dbReference>
<evidence type="ECO:0000256" key="1">
    <source>
        <dbReference type="ARBA" id="ARBA00004117"/>
    </source>
</evidence>
<evidence type="ECO:0000256" key="2">
    <source>
        <dbReference type="ARBA" id="ARBA00009677"/>
    </source>
</evidence>
<dbReference type="GO" id="GO:0009425">
    <property type="term" value="C:bacterial-type flagellum basal body"/>
    <property type="evidence" value="ECO:0007669"/>
    <property type="project" value="UniProtKB-SubCell"/>
</dbReference>
<dbReference type="PANTHER" id="PTHR30435:SF1">
    <property type="entry name" value="FLAGELLAR HOOK PROTEIN FLGE"/>
    <property type="match status" value="1"/>
</dbReference>
<name>N9Y387_9CLOT</name>
<comment type="function">
    <text evidence="4">A flexible structure which links the flagellar filament to the drive apparatus in the basal body.</text>
</comment>
<dbReference type="Pfam" id="PF06429">
    <property type="entry name" value="Flg_bbr_C"/>
    <property type="match status" value="1"/>
</dbReference>
<dbReference type="InterPro" id="IPR037925">
    <property type="entry name" value="FlgE/F/G-like"/>
</dbReference>
<evidence type="ECO:0000313" key="8">
    <source>
        <dbReference type="Proteomes" id="UP000013097"/>
    </source>
</evidence>
<dbReference type="PANTHER" id="PTHR30435">
    <property type="entry name" value="FLAGELLAR PROTEIN"/>
    <property type="match status" value="1"/>
</dbReference>
<dbReference type="EMBL" id="AGYT01000008">
    <property type="protein sequence ID" value="ENZ02262.1"/>
    <property type="molecule type" value="Genomic_DNA"/>
</dbReference>
<reference evidence="7 8" key="1">
    <citation type="submission" date="2013-01" db="EMBL/GenBank/DDBJ databases">
        <title>The Genome Sequence of Clostridium colicanis 209318.</title>
        <authorList>
            <consortium name="The Broad Institute Genome Sequencing Platform"/>
            <person name="Earl A."/>
            <person name="Ward D."/>
            <person name="Feldgarden M."/>
            <person name="Gevers D."/>
            <person name="Courvalin P."/>
            <person name="Lambert T."/>
            <person name="Walker B."/>
            <person name="Young S.K."/>
            <person name="Zeng Q."/>
            <person name="Gargeya S."/>
            <person name="Fitzgerald M."/>
            <person name="Haas B."/>
            <person name="Abouelleil A."/>
            <person name="Alvarado L."/>
            <person name="Arachchi H.M."/>
            <person name="Berlin A.M."/>
            <person name="Chapman S.B."/>
            <person name="Dewar J."/>
            <person name="Goldberg J."/>
            <person name="Griggs A."/>
            <person name="Gujja S."/>
            <person name="Hansen M."/>
            <person name="Howarth C."/>
            <person name="Imamovic A."/>
            <person name="Larimer J."/>
            <person name="McCowan C."/>
            <person name="Murphy C."/>
            <person name="Neiman D."/>
            <person name="Pearson M."/>
            <person name="Priest M."/>
            <person name="Roberts A."/>
            <person name="Saif S."/>
            <person name="Shea T."/>
            <person name="Sisk P."/>
            <person name="Sykes S."/>
            <person name="Wortman J."/>
            <person name="Nusbaum C."/>
            <person name="Birren B."/>
        </authorList>
    </citation>
    <scope>NUCLEOTIDE SEQUENCE [LARGE SCALE GENOMIC DNA]</scope>
    <source>
        <strain evidence="7 8">209318</strain>
    </source>
</reference>
<evidence type="ECO:0000313" key="7">
    <source>
        <dbReference type="EMBL" id="ENZ02262.1"/>
    </source>
</evidence>
<protein>
    <recommendedName>
        <fullName evidence="4">Flagellar hook protein FlgE</fullName>
    </recommendedName>
</protein>
<comment type="subcellular location">
    <subcellularLocation>
        <location evidence="1 4">Bacterial flagellum basal body</location>
    </subcellularLocation>
</comment>
<keyword evidence="7" id="KW-0282">Flagellum</keyword>
<dbReference type="InterPro" id="IPR020013">
    <property type="entry name" value="Flagellar_FlgE/F/G"/>
</dbReference>
<dbReference type="AlphaFoldDB" id="N9Y387"/>
<comment type="similarity">
    <text evidence="2 4">Belongs to the flagella basal body rod proteins family.</text>
</comment>
<dbReference type="NCBIfam" id="TIGR03506">
    <property type="entry name" value="FlgEFG_subfam"/>
    <property type="match status" value="2"/>
</dbReference>
<feature type="domain" description="Flagellar basal body rod protein N-terminal" evidence="5">
    <location>
        <begin position="5"/>
        <end position="35"/>
    </location>
</feature>
<evidence type="ECO:0000259" key="6">
    <source>
        <dbReference type="Pfam" id="PF06429"/>
    </source>
</evidence>
<gene>
    <name evidence="7" type="ORF">HMPREF1092_01497</name>
</gene>
<organism evidence="7 8">
    <name type="scientific">Clostridium thermobutyricum</name>
    <dbReference type="NCBI Taxonomy" id="29372"/>
    <lineage>
        <taxon>Bacteria</taxon>
        <taxon>Bacillati</taxon>
        <taxon>Bacillota</taxon>
        <taxon>Clostridia</taxon>
        <taxon>Eubacteriales</taxon>
        <taxon>Clostridiaceae</taxon>
        <taxon>Clostridium</taxon>
    </lineage>
</organism>
<dbReference type="InterPro" id="IPR010930">
    <property type="entry name" value="Flg_bb/hook_C_dom"/>
</dbReference>
<keyword evidence="7" id="KW-0969">Cilium</keyword>
<feature type="domain" description="Flagellar basal-body/hook protein C-terminal" evidence="6">
    <location>
        <begin position="851"/>
        <end position="895"/>
    </location>
</feature>
<dbReference type="GO" id="GO:0071978">
    <property type="term" value="P:bacterial-type flagellum-dependent swarming motility"/>
    <property type="evidence" value="ECO:0007669"/>
    <property type="project" value="TreeGrafter"/>
</dbReference>
<dbReference type="SUPFAM" id="SSF117143">
    <property type="entry name" value="Flagellar hook protein flgE"/>
    <property type="match status" value="2"/>
</dbReference>
<dbReference type="GO" id="GO:0009424">
    <property type="term" value="C:bacterial-type flagellum hook"/>
    <property type="evidence" value="ECO:0007669"/>
    <property type="project" value="TreeGrafter"/>
</dbReference>
<dbReference type="HOGENOM" id="CLU_013687_2_1_9"/>
<evidence type="ECO:0000256" key="3">
    <source>
        <dbReference type="ARBA" id="ARBA00023143"/>
    </source>
</evidence>
<sequence length="897" mass="94725">MLRSMYSGISGMKVNQVKLDVIGNNISNVGTTAFKSSRARFSDMLRQNVSEAMSPSANQGGKNASQVGLGVQLASIDTVMTQGMMQPTGRNLDVAIDGDGFFMVSKGPEVFNGSLNVNHGAGAHTLTPTGNSQNDIMYSRDGSFILDREGNLLTGDGFRVMGYSLTNDDNGMQATSQRPQPISAAGLDVRFGPGSQLNEYKVVLGEVGPGTVTSCEVDKENKRLIVSGDFSSPGSVSTDQIQLAMNKGVTAAGISQEVFVSGKPMTISNLSTDKIIGGSDSTSPSSLSFSGCTVKFTEGSSLNGYVFELQHTVEPLKNENGVDVDIKASIDENNKKIIVQANLVEQEKISGKDLQDIINSELEKVGIDQEVIMAGSITPLKGIKGEAKGGVNAVAPNTTIKGDGTVDPPLKLTLGKSSYFNGYKISYEVSDTMSKNVEVTAGPKNLKIKVKEGATTSEVNSELKKELKKALGDSFDESLLTIEVTGTNITNPNNDTFKHIEVDDKGVNPKAPGVVNICGIDIEMPQNSNYNDVKFEVGDINYSGTDPIEVKLGSTGKIEKIIINGNFLDLMGVSARSLEEKLNGAIKNALKLDDDGMKEYKIKLSGTGKINDQMMSNAIEGGEELKSPGKVNLFGMEVTLGPGGSLNNYTIQIGKITAGTKTEATIDSKNKTIVINADLVTNGATTGTSIQNALNKALRDSGINQGITISGNPGVISGTESDIVLGGTPVQSLGEDGVLNFVNGAGELKAYDSELKTLKIPDKVRMPGSNQELRVKTYSIDKNGIITGVLEDGRVAALGQIAMASFKNPEGLTSMGGNLYSGSVNSGEAIIKSGVGTLGEDNSKGYGDNIQGMLEMSNVDLAEQFTDMIVTTRAFQASGKMITTGDEVLQDIINLKR</sequence>
<keyword evidence="7" id="KW-0966">Cell projection</keyword>
<dbReference type="PATRIC" id="fig|999411.4.peg.1473"/>
<comment type="caution">
    <text evidence="7">The sequence shown here is derived from an EMBL/GenBank/DDBJ whole genome shotgun (WGS) entry which is preliminary data.</text>
</comment>
<dbReference type="GO" id="GO:0005829">
    <property type="term" value="C:cytosol"/>
    <property type="evidence" value="ECO:0007669"/>
    <property type="project" value="TreeGrafter"/>
</dbReference>
<accession>N9Y387</accession>
<evidence type="ECO:0000259" key="5">
    <source>
        <dbReference type="Pfam" id="PF00460"/>
    </source>
</evidence>
<evidence type="ECO:0000256" key="4">
    <source>
        <dbReference type="RuleBase" id="RU362116"/>
    </source>
</evidence>
<dbReference type="Pfam" id="PF00460">
    <property type="entry name" value="Flg_bb_rod"/>
    <property type="match status" value="1"/>
</dbReference>
<keyword evidence="8" id="KW-1185">Reference proteome</keyword>